<keyword evidence="2 3" id="KW-0802">TPR repeat</keyword>
<reference evidence="4" key="1">
    <citation type="submission" date="2021-08" db="EMBL/GenBank/DDBJ databases">
        <title>WGS assembly of Ceratopteris richardii.</title>
        <authorList>
            <person name="Marchant D.B."/>
            <person name="Chen G."/>
            <person name="Jenkins J."/>
            <person name="Shu S."/>
            <person name="Leebens-Mack J."/>
            <person name="Grimwood J."/>
            <person name="Schmutz J."/>
            <person name="Soltis P."/>
            <person name="Soltis D."/>
            <person name="Chen Z.-H."/>
        </authorList>
    </citation>
    <scope>NUCLEOTIDE SEQUENCE</scope>
    <source>
        <strain evidence="4">Whitten #5841</strain>
        <tissue evidence="4">Leaf</tissue>
    </source>
</reference>
<dbReference type="EMBL" id="CM035426">
    <property type="protein sequence ID" value="KAH7315202.1"/>
    <property type="molecule type" value="Genomic_DNA"/>
</dbReference>
<name>A0A8T2SCG0_CERRI</name>
<dbReference type="OMA" id="LAAMHWS"/>
<protein>
    <recommendedName>
        <fullName evidence="6">Tetratricopeptide repeat protein</fullName>
    </recommendedName>
</protein>
<dbReference type="PROSITE" id="PS50005">
    <property type="entry name" value="TPR"/>
    <property type="match status" value="1"/>
</dbReference>
<evidence type="ECO:0000313" key="4">
    <source>
        <dbReference type="EMBL" id="KAH7315202.1"/>
    </source>
</evidence>
<evidence type="ECO:0000256" key="1">
    <source>
        <dbReference type="ARBA" id="ARBA00022737"/>
    </source>
</evidence>
<dbReference type="SUPFAM" id="SSF48452">
    <property type="entry name" value="TPR-like"/>
    <property type="match status" value="1"/>
</dbReference>
<evidence type="ECO:0000256" key="2">
    <source>
        <dbReference type="ARBA" id="ARBA00022803"/>
    </source>
</evidence>
<keyword evidence="1" id="KW-0677">Repeat</keyword>
<dbReference type="PANTHER" id="PTHR44858:SF20">
    <property type="entry name" value="SHSP DOMAIN-CONTAINING PROTEIN"/>
    <property type="match status" value="1"/>
</dbReference>
<dbReference type="AlphaFoldDB" id="A0A8T2SCG0"/>
<gene>
    <name evidence="4" type="ORF">KP509_21G039600</name>
</gene>
<dbReference type="InterPro" id="IPR050498">
    <property type="entry name" value="Ycf3"/>
</dbReference>
<dbReference type="InterPro" id="IPR011990">
    <property type="entry name" value="TPR-like_helical_dom_sf"/>
</dbReference>
<evidence type="ECO:0008006" key="6">
    <source>
        <dbReference type="Google" id="ProtNLM"/>
    </source>
</evidence>
<evidence type="ECO:0000313" key="5">
    <source>
        <dbReference type="Proteomes" id="UP000825935"/>
    </source>
</evidence>
<proteinExistence type="predicted"/>
<dbReference type="Gene3D" id="1.25.40.10">
    <property type="entry name" value="Tetratricopeptide repeat domain"/>
    <property type="match status" value="1"/>
</dbReference>
<keyword evidence="5" id="KW-1185">Reference proteome</keyword>
<comment type="caution">
    <text evidence="4">The sequence shown here is derived from an EMBL/GenBank/DDBJ whole genome shotgun (WGS) entry which is preliminary data.</text>
</comment>
<dbReference type="PANTHER" id="PTHR44858">
    <property type="entry name" value="TETRATRICOPEPTIDE REPEAT PROTEIN 6"/>
    <property type="match status" value="1"/>
</dbReference>
<dbReference type="InterPro" id="IPR019734">
    <property type="entry name" value="TPR_rpt"/>
</dbReference>
<sequence>MAHWTQTSVVTMPIACILPQVVSLSHNASRAGVSLPVTRRTTLLKGVGFLLLPLSPSVRASENTTTDVTLRQIEPLLLRASEAWGRALDPNEPRPQDRLDEVLNIFDKIIALDPEQTEWWEARGQARIDAKRFEDAVSDFTEAIRRNSSDFKAYSGRALAYEGLSQWEHAVLDYTTALENAKISTGSLDPYIINSRGNAFASLGKYKEALQDYLLSVQGFQQAKELDGAIYAAGNAALMRIQLGDEVKGMKELMGVARRAPASIDMRAALAALYWSQGLEQAAEDEWHFTCDNINPGQVFDSCALYRDPDWLRRIRRWPPVMVERMERFLKLRSVAK</sequence>
<dbReference type="OrthoDB" id="1926212at2759"/>
<feature type="repeat" description="TPR" evidence="3">
    <location>
        <begin position="117"/>
        <end position="150"/>
    </location>
</feature>
<evidence type="ECO:0000256" key="3">
    <source>
        <dbReference type="PROSITE-ProRule" id="PRU00339"/>
    </source>
</evidence>
<accession>A0A8T2SCG0</accession>
<organism evidence="4 5">
    <name type="scientific">Ceratopteris richardii</name>
    <name type="common">Triangle waterfern</name>
    <dbReference type="NCBI Taxonomy" id="49495"/>
    <lineage>
        <taxon>Eukaryota</taxon>
        <taxon>Viridiplantae</taxon>
        <taxon>Streptophyta</taxon>
        <taxon>Embryophyta</taxon>
        <taxon>Tracheophyta</taxon>
        <taxon>Polypodiopsida</taxon>
        <taxon>Polypodiidae</taxon>
        <taxon>Polypodiales</taxon>
        <taxon>Pteridineae</taxon>
        <taxon>Pteridaceae</taxon>
        <taxon>Parkerioideae</taxon>
        <taxon>Ceratopteris</taxon>
    </lineage>
</organism>
<dbReference type="SMART" id="SM00028">
    <property type="entry name" value="TPR"/>
    <property type="match status" value="3"/>
</dbReference>
<dbReference type="Proteomes" id="UP000825935">
    <property type="component" value="Chromosome 21"/>
</dbReference>